<dbReference type="InterPro" id="IPR008144">
    <property type="entry name" value="Guanylate_kin-like_dom"/>
</dbReference>
<dbReference type="PROSITE" id="PS50052">
    <property type="entry name" value="GUANYLATE_KINASE_2"/>
    <property type="match status" value="1"/>
</dbReference>
<dbReference type="FunFam" id="3.30.63.10:FF:000002">
    <property type="entry name" value="Guanylate kinase 1"/>
    <property type="match status" value="1"/>
</dbReference>
<sequence>MEQPVESKKRKRDAAADRTPSSDEKNDDGDRNNNVAGLVHNESSEKDAVCDKSHGNAHAPRGRLLVLVGPSGSGKTTLAKALGFTPLCTTTCRAPRPGEVDGVDYHFVTKDAFERLVSDGLMAEHASYAGIRYGVPVALIDAVRQGSTAASDKEPGDRSSSKDAEPPTFVIILNADGVDTMRRLLGRDRVLAVHVSAPLERLEARLCARGSPRSEIDRRIRQAETTETTQAYMARCDACVVNADGHLDETLETIRALCAAYFTLPLADDTHSETASAAPHGSDF</sequence>
<dbReference type="GO" id="GO:0033863">
    <property type="term" value="F:ribose 1,5-bisphosphate phosphokinase activity"/>
    <property type="evidence" value="ECO:0007669"/>
    <property type="project" value="TreeGrafter"/>
</dbReference>
<dbReference type="EMBL" id="MG011691">
    <property type="protein sequence ID" value="AVK76737.1"/>
    <property type="molecule type" value="Genomic_DNA"/>
</dbReference>
<dbReference type="Pfam" id="PF00625">
    <property type="entry name" value="Guanylate_kin"/>
    <property type="match status" value="1"/>
</dbReference>
<dbReference type="SMART" id="SM00072">
    <property type="entry name" value="GuKc"/>
    <property type="match status" value="1"/>
</dbReference>
<keyword evidence="1" id="KW-0808">Transferase</keyword>
<dbReference type="SUPFAM" id="SSF52540">
    <property type="entry name" value="P-loop containing nucleoside triphosphate hydrolases"/>
    <property type="match status" value="1"/>
</dbReference>
<dbReference type="PANTHER" id="PTHR23117">
    <property type="entry name" value="GUANYLATE KINASE-RELATED"/>
    <property type="match status" value="1"/>
</dbReference>
<dbReference type="PANTHER" id="PTHR23117:SF8">
    <property type="entry name" value="RIBOSE 1,5-BISPHOSPHATE PHOSPHOKINASE PHNN"/>
    <property type="match status" value="1"/>
</dbReference>
<accession>A0A2U7UE74</accession>
<dbReference type="CDD" id="cd00071">
    <property type="entry name" value="GMPK"/>
    <property type="match status" value="1"/>
</dbReference>
<dbReference type="KEGG" id="vg:36841192"/>
<dbReference type="InterPro" id="IPR027417">
    <property type="entry name" value="P-loop_NTPase"/>
</dbReference>
<feature type="region of interest" description="Disordered" evidence="2">
    <location>
        <begin position="1"/>
        <end position="36"/>
    </location>
</feature>
<dbReference type="GO" id="GO:0006015">
    <property type="term" value="P:5-phosphoribose 1-diphosphate biosynthetic process"/>
    <property type="evidence" value="ECO:0007669"/>
    <property type="project" value="TreeGrafter"/>
</dbReference>
<evidence type="ECO:0000259" key="3">
    <source>
        <dbReference type="PROSITE" id="PS50052"/>
    </source>
</evidence>
<reference evidence="4" key="1">
    <citation type="journal article" date="2018" name="Nat. Commun.">
        <title>Diversity and evolution of the emerging Pandoraviridae family.</title>
        <authorList>
            <person name="Legendre M."/>
            <person name="Fabre E."/>
            <person name="Poirot O."/>
            <person name="Jeudy S."/>
            <person name="Lartigue A."/>
            <person name="Alempic J.M."/>
            <person name="Beucher L."/>
            <person name="Philippe N."/>
            <person name="Bertaux L."/>
            <person name="Christo-Foroux E."/>
            <person name="Labadie K."/>
            <person name="Coute Y."/>
            <person name="Abergel C."/>
            <person name="Claverie J.M."/>
        </authorList>
    </citation>
    <scope>NUCLEOTIDE SEQUENCE [LARGE SCALE GENOMIC DNA]</scope>
    <source>
        <strain evidence="4">Macleodensis</strain>
    </source>
</reference>
<dbReference type="GeneID" id="36841192"/>
<dbReference type="RefSeq" id="YP_009480733.1">
    <property type="nucleotide sequence ID" value="NC_037665.1"/>
</dbReference>
<dbReference type="Proteomes" id="UP000249758">
    <property type="component" value="Segment"/>
</dbReference>
<feature type="domain" description="Guanylate kinase-like" evidence="3">
    <location>
        <begin position="62"/>
        <end position="259"/>
    </location>
</feature>
<evidence type="ECO:0000256" key="1">
    <source>
        <dbReference type="ARBA" id="ARBA00022679"/>
    </source>
</evidence>
<protein>
    <submittedName>
        <fullName evidence="4">Guanylate kinase</fullName>
    </submittedName>
</protein>
<dbReference type="Gene3D" id="3.40.50.300">
    <property type="entry name" value="P-loop containing nucleotide triphosphate hydrolases"/>
    <property type="match status" value="1"/>
</dbReference>
<evidence type="ECO:0000256" key="2">
    <source>
        <dbReference type="SAM" id="MobiDB-lite"/>
    </source>
</evidence>
<name>A0A2U7UE74_9VIRU</name>
<gene>
    <name evidence="4" type="ORF">pmac_cds_49</name>
</gene>
<dbReference type="InterPro" id="IPR008145">
    <property type="entry name" value="GK/Ca_channel_bsu"/>
</dbReference>
<organism evidence="4">
    <name type="scientific">Pandoravirus macleodensis</name>
    <dbReference type="NCBI Taxonomy" id="2107707"/>
    <lineage>
        <taxon>Viruses</taxon>
        <taxon>Pandoravirus</taxon>
    </lineage>
</organism>
<feature type="compositionally biased region" description="Basic and acidic residues" evidence="2">
    <location>
        <begin position="13"/>
        <end position="31"/>
    </location>
</feature>
<proteinExistence type="predicted"/>
<keyword evidence="4" id="KW-0418">Kinase</keyword>
<evidence type="ECO:0000313" key="4">
    <source>
        <dbReference type="EMBL" id="AVK76737.1"/>
    </source>
</evidence>